<sequence length="448" mass="49029">MTETTTRPLRYAVVGTGSRAEMYVRALLTTHADAGSLVAFVDTNPVRMNYYDDLVESVAAGHAAIPHFGPEAFDEMVQTLRPDGIIVTTPDAIHSDYVVRGLELGLRVVVEKPLTIDEQRAQAIADAADASSGSVAMTFNYRYSPRNTVVKELIASGEIGAPTSVHFEWLLDTGHGADYFRRWHRDRANSGGLLVHKSTHHFDLVNWWLADAPATVAALGSLRFYGAENAAARGEDRPGRTSRDDPSSPFSIDLAADPRMKRLFLDAEAEDGYVRDQNVFGTGITIEDTMNLLVGYRGGAALTYSLTAYAPWEGYRVAINGTRGRVELDVVERPHRAKDSAEALDPSAVAEEAQTDADREALRPRSSRILLQRQWERPREITIPEGRGGHGGGDAKLLDDVFRGDREDVLGHRAGHLDGLRSISIGIAANRSIASGEFVRIEDLGLRL</sequence>
<dbReference type="EC" id="1.-.-.-" evidence="5"/>
<dbReference type="GO" id="GO:0000166">
    <property type="term" value="F:nucleotide binding"/>
    <property type="evidence" value="ECO:0007669"/>
    <property type="project" value="InterPro"/>
</dbReference>
<dbReference type="PANTHER" id="PTHR43377:SF2">
    <property type="entry name" value="BINDING ROSSMANN FOLD OXIDOREDUCTASE, PUTATIVE (AFU_ORTHOLOGUE AFUA_4G00560)-RELATED"/>
    <property type="match status" value="1"/>
</dbReference>
<comment type="similarity">
    <text evidence="1">Belongs to the Gfo/Idh/MocA family.</text>
</comment>
<comment type="caution">
    <text evidence="5">The sequence shown here is derived from an EMBL/GenBank/DDBJ whole genome shotgun (WGS) entry which is preliminary data.</text>
</comment>
<keyword evidence="5" id="KW-0560">Oxidoreductase</keyword>
<evidence type="ECO:0000259" key="3">
    <source>
        <dbReference type="Pfam" id="PF01408"/>
    </source>
</evidence>
<protein>
    <submittedName>
        <fullName evidence="5">Oxidoreductase YteT</fullName>
        <ecNumber evidence="5">1.-.-.-</ecNumber>
    </submittedName>
</protein>
<organism evidence="5 6">
    <name type="scientific">Occultella aeris</name>
    <dbReference type="NCBI Taxonomy" id="2761496"/>
    <lineage>
        <taxon>Bacteria</taxon>
        <taxon>Bacillati</taxon>
        <taxon>Actinomycetota</taxon>
        <taxon>Actinomycetes</taxon>
        <taxon>Micrococcales</taxon>
        <taxon>Ruaniaceae</taxon>
        <taxon>Occultella</taxon>
    </lineage>
</organism>
<reference evidence="5 6" key="1">
    <citation type="submission" date="2019-11" db="EMBL/GenBank/DDBJ databases">
        <authorList>
            <person name="Criscuolo A."/>
        </authorList>
    </citation>
    <scope>NUCLEOTIDE SEQUENCE [LARGE SCALE GENOMIC DNA]</scope>
    <source>
        <strain evidence="5">CIP111667</strain>
    </source>
</reference>
<dbReference type="Proteomes" id="UP000419743">
    <property type="component" value="Unassembled WGS sequence"/>
</dbReference>
<dbReference type="Pfam" id="PF02894">
    <property type="entry name" value="GFO_IDH_MocA_C"/>
    <property type="match status" value="1"/>
</dbReference>
<dbReference type="Pfam" id="PF01408">
    <property type="entry name" value="GFO_IDH_MocA"/>
    <property type="match status" value="1"/>
</dbReference>
<gene>
    <name evidence="5" type="primary">yteT_5</name>
    <name evidence="5" type="ORF">HALOF300_01348</name>
</gene>
<evidence type="ECO:0000259" key="4">
    <source>
        <dbReference type="Pfam" id="PF02894"/>
    </source>
</evidence>
<evidence type="ECO:0000313" key="5">
    <source>
        <dbReference type="EMBL" id="VZO36144.1"/>
    </source>
</evidence>
<proteinExistence type="inferred from homology"/>
<dbReference type="InterPro" id="IPR051450">
    <property type="entry name" value="Gfo/Idh/MocA_Oxidoreductases"/>
</dbReference>
<feature type="region of interest" description="Disordered" evidence="2">
    <location>
        <begin position="337"/>
        <end position="361"/>
    </location>
</feature>
<evidence type="ECO:0000313" key="6">
    <source>
        <dbReference type="Proteomes" id="UP000419743"/>
    </source>
</evidence>
<dbReference type="RefSeq" id="WP_156740159.1">
    <property type="nucleotide sequence ID" value="NZ_CACRYJ010000017.1"/>
</dbReference>
<keyword evidence="6" id="KW-1185">Reference proteome</keyword>
<dbReference type="InterPro" id="IPR004104">
    <property type="entry name" value="Gfo/Idh/MocA-like_OxRdtase_C"/>
</dbReference>
<evidence type="ECO:0000256" key="1">
    <source>
        <dbReference type="ARBA" id="ARBA00010928"/>
    </source>
</evidence>
<dbReference type="InterPro" id="IPR000683">
    <property type="entry name" value="Gfo/Idh/MocA-like_OxRdtase_N"/>
</dbReference>
<feature type="domain" description="Gfo/Idh/MocA-like oxidoreductase C-terminal" evidence="4">
    <location>
        <begin position="151"/>
        <end position="439"/>
    </location>
</feature>
<dbReference type="GO" id="GO:0016491">
    <property type="term" value="F:oxidoreductase activity"/>
    <property type="evidence" value="ECO:0007669"/>
    <property type="project" value="UniProtKB-KW"/>
</dbReference>
<accession>A0A7M4DGV1</accession>
<feature type="domain" description="Gfo/Idh/MocA-like oxidoreductase N-terminal" evidence="3">
    <location>
        <begin position="9"/>
        <end position="136"/>
    </location>
</feature>
<dbReference type="Gene3D" id="3.30.360.10">
    <property type="entry name" value="Dihydrodipicolinate Reductase, domain 2"/>
    <property type="match status" value="1"/>
</dbReference>
<dbReference type="Gene3D" id="3.40.50.720">
    <property type="entry name" value="NAD(P)-binding Rossmann-like Domain"/>
    <property type="match status" value="1"/>
</dbReference>
<evidence type="ECO:0000256" key="2">
    <source>
        <dbReference type="SAM" id="MobiDB-lite"/>
    </source>
</evidence>
<dbReference type="EMBL" id="CACRYJ010000017">
    <property type="protein sequence ID" value="VZO36144.1"/>
    <property type="molecule type" value="Genomic_DNA"/>
</dbReference>
<name>A0A7M4DGV1_9MICO</name>
<dbReference type="AlphaFoldDB" id="A0A7M4DGV1"/>
<dbReference type="PANTHER" id="PTHR43377">
    <property type="entry name" value="BILIVERDIN REDUCTASE A"/>
    <property type="match status" value="1"/>
</dbReference>
<dbReference type="SUPFAM" id="SSF51735">
    <property type="entry name" value="NAD(P)-binding Rossmann-fold domains"/>
    <property type="match status" value="1"/>
</dbReference>
<dbReference type="SUPFAM" id="SSF55347">
    <property type="entry name" value="Glyceraldehyde-3-phosphate dehydrogenase-like, C-terminal domain"/>
    <property type="match status" value="1"/>
</dbReference>
<dbReference type="InterPro" id="IPR036291">
    <property type="entry name" value="NAD(P)-bd_dom_sf"/>
</dbReference>